<dbReference type="GO" id="GO:0003700">
    <property type="term" value="F:DNA-binding transcription factor activity"/>
    <property type="evidence" value="ECO:0007669"/>
    <property type="project" value="InterPro"/>
</dbReference>
<dbReference type="PRINTS" id="PR00032">
    <property type="entry name" value="HTHARAC"/>
</dbReference>
<dbReference type="PATRIC" id="fig|1439726.3.peg.4783"/>
<dbReference type="InterPro" id="IPR020449">
    <property type="entry name" value="Tscrpt_reg_AraC-type_HTH"/>
</dbReference>
<dbReference type="GO" id="GO:0043565">
    <property type="term" value="F:sequence-specific DNA binding"/>
    <property type="evidence" value="ECO:0007669"/>
    <property type="project" value="InterPro"/>
</dbReference>
<dbReference type="Proteomes" id="UP000094622">
    <property type="component" value="Unassembled WGS sequence"/>
</dbReference>
<dbReference type="EMBL" id="MCRJ01000247">
    <property type="protein sequence ID" value="ODN65875.1"/>
    <property type="molecule type" value="Genomic_DNA"/>
</dbReference>
<keyword evidence="6" id="KW-1185">Reference proteome</keyword>
<sequence>MDRLLEFVEAHLEDDLSVEDLAKALDLSRFHFSRIFRTTTSQSPYQFLLERRIRRSTDLLRSSTLSIAEIATKCGFRSVPQFEEAFRRGIGVRPIRYRADLE</sequence>
<evidence type="ECO:0000256" key="3">
    <source>
        <dbReference type="ARBA" id="ARBA00023163"/>
    </source>
</evidence>
<dbReference type="Gene3D" id="1.10.10.60">
    <property type="entry name" value="Homeodomain-like"/>
    <property type="match status" value="2"/>
</dbReference>
<reference evidence="5 6" key="1">
    <citation type="submission" date="2016-07" db="EMBL/GenBank/DDBJ databases">
        <title>Draft Genome Sequence of Methylobrevis pamukkalensis PK2.</title>
        <authorList>
            <person name="Vasilenko O.V."/>
            <person name="Doronina N.V."/>
            <person name="Shmareva M.N."/>
            <person name="Tarlachkov S.V."/>
            <person name="Mustakhimov I."/>
            <person name="Trotsenko Y.A."/>
        </authorList>
    </citation>
    <scope>NUCLEOTIDE SEQUENCE [LARGE SCALE GENOMIC DNA]</scope>
    <source>
        <strain evidence="5 6">PK2</strain>
    </source>
</reference>
<accession>A0A1E3GPK5</accession>
<evidence type="ECO:0000259" key="4">
    <source>
        <dbReference type="PROSITE" id="PS01124"/>
    </source>
</evidence>
<evidence type="ECO:0000313" key="6">
    <source>
        <dbReference type="Proteomes" id="UP000094622"/>
    </source>
</evidence>
<name>A0A1E3GPK5_9HYPH</name>
<feature type="domain" description="HTH araC/xylS-type" evidence="4">
    <location>
        <begin position="2"/>
        <end position="100"/>
    </location>
</feature>
<dbReference type="Pfam" id="PF12833">
    <property type="entry name" value="HTH_18"/>
    <property type="match status" value="1"/>
</dbReference>
<gene>
    <name evidence="5" type="primary">exsA_2</name>
    <name evidence="5" type="ORF">A6302_04486</name>
</gene>
<dbReference type="PROSITE" id="PS01124">
    <property type="entry name" value="HTH_ARAC_FAMILY_2"/>
    <property type="match status" value="1"/>
</dbReference>
<evidence type="ECO:0000256" key="2">
    <source>
        <dbReference type="ARBA" id="ARBA00023125"/>
    </source>
</evidence>
<dbReference type="PANTHER" id="PTHR43280:SF2">
    <property type="entry name" value="HTH-TYPE TRANSCRIPTIONAL REGULATOR EXSA"/>
    <property type="match status" value="1"/>
</dbReference>
<keyword evidence="2" id="KW-0238">DNA-binding</keyword>
<dbReference type="SUPFAM" id="SSF46689">
    <property type="entry name" value="Homeodomain-like"/>
    <property type="match status" value="2"/>
</dbReference>
<keyword evidence="3" id="KW-0804">Transcription</keyword>
<dbReference type="AlphaFoldDB" id="A0A1E3GPK5"/>
<dbReference type="InterPro" id="IPR009057">
    <property type="entry name" value="Homeodomain-like_sf"/>
</dbReference>
<dbReference type="OrthoDB" id="9806208at2"/>
<dbReference type="SMART" id="SM00342">
    <property type="entry name" value="HTH_ARAC"/>
    <property type="match status" value="1"/>
</dbReference>
<proteinExistence type="predicted"/>
<dbReference type="InterPro" id="IPR018060">
    <property type="entry name" value="HTH_AraC"/>
</dbReference>
<evidence type="ECO:0000313" key="5">
    <source>
        <dbReference type="EMBL" id="ODN65875.1"/>
    </source>
</evidence>
<comment type="caution">
    <text evidence="5">The sequence shown here is derived from an EMBL/GenBank/DDBJ whole genome shotgun (WGS) entry which is preliminary data.</text>
</comment>
<protein>
    <submittedName>
        <fullName evidence="5">Exoenzyme S synthesis regulatory protein ExsA</fullName>
    </submittedName>
</protein>
<dbReference type="PANTHER" id="PTHR43280">
    <property type="entry name" value="ARAC-FAMILY TRANSCRIPTIONAL REGULATOR"/>
    <property type="match status" value="1"/>
</dbReference>
<evidence type="ECO:0000256" key="1">
    <source>
        <dbReference type="ARBA" id="ARBA00023015"/>
    </source>
</evidence>
<organism evidence="5 6">
    <name type="scientific">Methylobrevis pamukkalensis</name>
    <dbReference type="NCBI Taxonomy" id="1439726"/>
    <lineage>
        <taxon>Bacteria</taxon>
        <taxon>Pseudomonadati</taxon>
        <taxon>Pseudomonadota</taxon>
        <taxon>Alphaproteobacteria</taxon>
        <taxon>Hyphomicrobiales</taxon>
        <taxon>Pleomorphomonadaceae</taxon>
        <taxon>Methylobrevis</taxon>
    </lineage>
</organism>
<keyword evidence="1" id="KW-0805">Transcription regulation</keyword>